<evidence type="ECO:0000256" key="1">
    <source>
        <dbReference type="SAM" id="SignalP"/>
    </source>
</evidence>
<evidence type="ECO:0008006" key="4">
    <source>
        <dbReference type="Google" id="ProtNLM"/>
    </source>
</evidence>
<evidence type="ECO:0000313" key="2">
    <source>
        <dbReference type="EMBL" id="GBP50056.1"/>
    </source>
</evidence>
<sequence length="85" mass="9471">MLWLTCLLHEIRMLLVTDRCPRYCAADVDGGRRHQAPPWCCGLGPCRPTHGYRPSPMRSKSVAAPTAVPPISGAIIRCRPLLRHL</sequence>
<evidence type="ECO:0000313" key="3">
    <source>
        <dbReference type="Proteomes" id="UP000299102"/>
    </source>
</evidence>
<name>A0A4C1WF49_EUMVA</name>
<reference evidence="2 3" key="1">
    <citation type="journal article" date="2019" name="Commun. Biol.">
        <title>The bagworm genome reveals a unique fibroin gene that provides high tensile strength.</title>
        <authorList>
            <person name="Kono N."/>
            <person name="Nakamura H."/>
            <person name="Ohtoshi R."/>
            <person name="Tomita M."/>
            <person name="Numata K."/>
            <person name="Arakawa K."/>
        </authorList>
    </citation>
    <scope>NUCLEOTIDE SEQUENCE [LARGE SCALE GENOMIC DNA]</scope>
</reference>
<feature type="chain" id="PRO_5020022913" description="Secreted protein" evidence="1">
    <location>
        <begin position="27"/>
        <end position="85"/>
    </location>
</feature>
<dbReference type="Proteomes" id="UP000299102">
    <property type="component" value="Unassembled WGS sequence"/>
</dbReference>
<gene>
    <name evidence="2" type="ORF">EVAR_39633_1</name>
</gene>
<feature type="signal peptide" evidence="1">
    <location>
        <begin position="1"/>
        <end position="26"/>
    </location>
</feature>
<proteinExistence type="predicted"/>
<organism evidence="2 3">
    <name type="scientific">Eumeta variegata</name>
    <name type="common">Bagworm moth</name>
    <name type="synonym">Eumeta japonica</name>
    <dbReference type="NCBI Taxonomy" id="151549"/>
    <lineage>
        <taxon>Eukaryota</taxon>
        <taxon>Metazoa</taxon>
        <taxon>Ecdysozoa</taxon>
        <taxon>Arthropoda</taxon>
        <taxon>Hexapoda</taxon>
        <taxon>Insecta</taxon>
        <taxon>Pterygota</taxon>
        <taxon>Neoptera</taxon>
        <taxon>Endopterygota</taxon>
        <taxon>Lepidoptera</taxon>
        <taxon>Glossata</taxon>
        <taxon>Ditrysia</taxon>
        <taxon>Tineoidea</taxon>
        <taxon>Psychidae</taxon>
        <taxon>Oiketicinae</taxon>
        <taxon>Eumeta</taxon>
    </lineage>
</organism>
<dbReference type="AlphaFoldDB" id="A0A4C1WF49"/>
<dbReference type="EMBL" id="BGZK01000557">
    <property type="protein sequence ID" value="GBP50056.1"/>
    <property type="molecule type" value="Genomic_DNA"/>
</dbReference>
<comment type="caution">
    <text evidence="2">The sequence shown here is derived from an EMBL/GenBank/DDBJ whole genome shotgun (WGS) entry which is preliminary data.</text>
</comment>
<keyword evidence="1" id="KW-0732">Signal</keyword>
<accession>A0A4C1WF49</accession>
<protein>
    <recommendedName>
        <fullName evidence="4">Secreted protein</fullName>
    </recommendedName>
</protein>
<keyword evidence="3" id="KW-1185">Reference proteome</keyword>